<name>A0A833QYR4_9POAL</name>
<dbReference type="Proteomes" id="UP000623129">
    <property type="component" value="Unassembled WGS sequence"/>
</dbReference>
<dbReference type="AlphaFoldDB" id="A0A833QYR4"/>
<comment type="caution">
    <text evidence="2">The sequence shown here is derived from an EMBL/GenBank/DDBJ whole genome shotgun (WGS) entry which is preliminary data.</text>
</comment>
<evidence type="ECO:0000313" key="2">
    <source>
        <dbReference type="EMBL" id="KAF3338600.1"/>
    </source>
</evidence>
<evidence type="ECO:0000313" key="3">
    <source>
        <dbReference type="Proteomes" id="UP000623129"/>
    </source>
</evidence>
<organism evidence="2 3">
    <name type="scientific">Carex littledalei</name>
    <dbReference type="NCBI Taxonomy" id="544730"/>
    <lineage>
        <taxon>Eukaryota</taxon>
        <taxon>Viridiplantae</taxon>
        <taxon>Streptophyta</taxon>
        <taxon>Embryophyta</taxon>
        <taxon>Tracheophyta</taxon>
        <taxon>Spermatophyta</taxon>
        <taxon>Magnoliopsida</taxon>
        <taxon>Liliopsida</taxon>
        <taxon>Poales</taxon>
        <taxon>Cyperaceae</taxon>
        <taxon>Cyperoideae</taxon>
        <taxon>Cariceae</taxon>
        <taxon>Carex</taxon>
        <taxon>Carex subgen. Euthyceras</taxon>
    </lineage>
</organism>
<proteinExistence type="predicted"/>
<gene>
    <name evidence="2" type="ORF">FCM35_KLT17437</name>
</gene>
<evidence type="ECO:0000256" key="1">
    <source>
        <dbReference type="SAM" id="MobiDB-lite"/>
    </source>
</evidence>
<dbReference type="OrthoDB" id="665890at2759"/>
<keyword evidence="3" id="KW-1185">Reference proteome</keyword>
<reference evidence="2" key="1">
    <citation type="submission" date="2020-01" db="EMBL/GenBank/DDBJ databases">
        <title>Genome sequence of Kobresia littledalei, the first chromosome-level genome in the family Cyperaceae.</title>
        <authorList>
            <person name="Qu G."/>
        </authorList>
    </citation>
    <scope>NUCLEOTIDE SEQUENCE</scope>
    <source>
        <strain evidence="2">C.B.Clarke</strain>
        <tissue evidence="2">Leaf</tissue>
    </source>
</reference>
<dbReference type="EMBL" id="SWLB01000005">
    <property type="protein sequence ID" value="KAF3338600.1"/>
    <property type="molecule type" value="Genomic_DNA"/>
</dbReference>
<accession>A0A833QYR4</accession>
<protein>
    <submittedName>
        <fullName evidence="2">Uncharacterized protein</fullName>
    </submittedName>
</protein>
<sequence>MMQNMCTLFRFMRKNKEQSDPISLDNIDLLDEWISEEPGVLTGEHLSWDSLDPPVSTTAADDQEVGSDSMEEHTTTGDGSTGDNRPLVVTPVNCMKMET</sequence>
<feature type="region of interest" description="Disordered" evidence="1">
    <location>
        <begin position="44"/>
        <end position="99"/>
    </location>
</feature>